<protein>
    <recommendedName>
        <fullName evidence="4">Protein-L-isoaspartate O-methyltransferase</fullName>
        <ecNumber evidence="3">2.1.1.77</ecNumber>
    </recommendedName>
    <alternativeName>
        <fullName evidence="11">L-isoaspartyl protein carboxyl methyltransferase</fullName>
    </alternativeName>
    <alternativeName>
        <fullName evidence="9">Protein L-isoaspartyl methyltransferase</fullName>
    </alternativeName>
    <alternativeName>
        <fullName evidence="10">Protein-beta-aspartate methyltransferase</fullName>
    </alternativeName>
</protein>
<dbReference type="GO" id="GO:0032259">
    <property type="term" value="P:methylation"/>
    <property type="evidence" value="ECO:0007669"/>
    <property type="project" value="UniProtKB-KW"/>
</dbReference>
<dbReference type="InterPro" id="IPR000682">
    <property type="entry name" value="PCMT"/>
</dbReference>
<evidence type="ECO:0000256" key="1">
    <source>
        <dbReference type="ARBA" id="ARBA00004496"/>
    </source>
</evidence>
<dbReference type="GO" id="GO:0005737">
    <property type="term" value="C:cytoplasm"/>
    <property type="evidence" value="ECO:0007669"/>
    <property type="project" value="UniProtKB-SubCell"/>
</dbReference>
<dbReference type="Proteomes" id="UP000552644">
    <property type="component" value="Unassembled WGS sequence"/>
</dbReference>
<reference evidence="13 14" key="1">
    <citation type="submission" date="2020-08" db="EMBL/GenBank/DDBJ databases">
        <title>Genomic Encyclopedia of Type Strains, Phase III (KMG-III): the genomes of soil and plant-associated and newly described type strains.</title>
        <authorList>
            <person name="Whitman W."/>
        </authorList>
    </citation>
    <scope>NUCLEOTIDE SEQUENCE [LARGE SCALE GENOMIC DNA]</scope>
    <source>
        <strain evidence="13 14">CECT 8840</strain>
    </source>
</reference>
<comment type="subcellular location">
    <subcellularLocation>
        <location evidence="1">Cytoplasm</location>
    </subcellularLocation>
</comment>
<evidence type="ECO:0000256" key="5">
    <source>
        <dbReference type="ARBA" id="ARBA00022490"/>
    </source>
</evidence>
<organism evidence="13 14">
    <name type="scientific">Streptosporangium saharense</name>
    <dbReference type="NCBI Taxonomy" id="1706840"/>
    <lineage>
        <taxon>Bacteria</taxon>
        <taxon>Bacillati</taxon>
        <taxon>Actinomycetota</taxon>
        <taxon>Actinomycetes</taxon>
        <taxon>Streptosporangiales</taxon>
        <taxon>Streptosporangiaceae</taxon>
        <taxon>Streptosporangium</taxon>
    </lineage>
</organism>
<evidence type="ECO:0000256" key="3">
    <source>
        <dbReference type="ARBA" id="ARBA00011890"/>
    </source>
</evidence>
<evidence type="ECO:0000256" key="12">
    <source>
        <dbReference type="SAM" id="MobiDB-lite"/>
    </source>
</evidence>
<feature type="region of interest" description="Disordered" evidence="12">
    <location>
        <begin position="1"/>
        <end position="36"/>
    </location>
</feature>
<dbReference type="GO" id="GO:0004719">
    <property type="term" value="F:protein-L-isoaspartate (D-aspartate) O-methyltransferase activity"/>
    <property type="evidence" value="ECO:0007669"/>
    <property type="project" value="UniProtKB-EC"/>
</dbReference>
<dbReference type="AlphaFoldDB" id="A0A7W7VQQ0"/>
<keyword evidence="8" id="KW-0949">S-adenosyl-L-methionine</keyword>
<evidence type="ECO:0000256" key="2">
    <source>
        <dbReference type="ARBA" id="ARBA00005369"/>
    </source>
</evidence>
<dbReference type="CDD" id="cd02440">
    <property type="entry name" value="AdoMet_MTases"/>
    <property type="match status" value="1"/>
</dbReference>
<keyword evidence="14" id="KW-1185">Reference proteome</keyword>
<feature type="compositionally biased region" description="Basic and acidic residues" evidence="12">
    <location>
        <begin position="1"/>
        <end position="17"/>
    </location>
</feature>
<keyword evidence="5" id="KW-0963">Cytoplasm</keyword>
<evidence type="ECO:0000256" key="9">
    <source>
        <dbReference type="ARBA" id="ARBA00030757"/>
    </source>
</evidence>
<evidence type="ECO:0000256" key="7">
    <source>
        <dbReference type="ARBA" id="ARBA00022679"/>
    </source>
</evidence>
<feature type="compositionally biased region" description="Basic and acidic residues" evidence="12">
    <location>
        <begin position="24"/>
        <end position="36"/>
    </location>
</feature>
<dbReference type="PANTHER" id="PTHR11579:SF0">
    <property type="entry name" value="PROTEIN-L-ISOASPARTATE(D-ASPARTATE) O-METHYLTRANSFERASE"/>
    <property type="match status" value="1"/>
</dbReference>
<gene>
    <name evidence="13" type="ORF">FHS44_006094</name>
</gene>
<comment type="caution">
    <text evidence="13">The sequence shown here is derived from an EMBL/GenBank/DDBJ whole genome shotgun (WGS) entry which is preliminary data.</text>
</comment>
<comment type="similarity">
    <text evidence="2">Belongs to the methyltransferase superfamily. L-isoaspartyl/D-aspartyl protein methyltransferase family.</text>
</comment>
<evidence type="ECO:0000256" key="4">
    <source>
        <dbReference type="ARBA" id="ARBA00013346"/>
    </source>
</evidence>
<evidence type="ECO:0000313" key="14">
    <source>
        <dbReference type="Proteomes" id="UP000552644"/>
    </source>
</evidence>
<dbReference type="SUPFAM" id="SSF53335">
    <property type="entry name" value="S-adenosyl-L-methionine-dependent methyltransferases"/>
    <property type="match status" value="1"/>
</dbReference>
<name>A0A7W7VQQ0_9ACTN</name>
<keyword evidence="7 13" id="KW-0808">Transferase</keyword>
<dbReference type="Gene3D" id="3.40.50.150">
    <property type="entry name" value="Vaccinia Virus protein VP39"/>
    <property type="match status" value="1"/>
</dbReference>
<dbReference type="PANTHER" id="PTHR11579">
    <property type="entry name" value="PROTEIN-L-ISOASPARTATE O-METHYLTRANSFERASE"/>
    <property type="match status" value="1"/>
</dbReference>
<sequence length="416" mass="45250">MVGEHGDGKGLQDRELDISGVVHSPDRDRTATGDTESERIERLLTRLGRLEEPVEQALRAVPRHDFVPALALVPDEDGLRAIDRDTDPDGWWETVYADTSIVTQLDDGALSVADVVAPDGVVRLPAGADYTSSASAPSTVAGLLNLLDVEPGHRILEVGTGTGWTAALLEHLVGDGGLVVSMEIDPMVAEQAAKNLTGHDRVRLVVGDGTEGHPEGEPYDRVHVTCGVRAVPYAWVEQTRPGGVIVLPYVPGFGTGHELRLVVTPDGLAHGRFPGFASYMMMRPQRVPAGVLSYTRDHRATTTTVDPRTIGHTPAGADLAIATLTGLHSRSLVWDDAYRLWVYEPGTPHAAAVTWTQGHRDIEVRQYGERPVWDEVVDAYFRWVGWGQPGRSRFGMTVAPDGQRVWLDEPGRISSW</sequence>
<evidence type="ECO:0000256" key="11">
    <source>
        <dbReference type="ARBA" id="ARBA00031350"/>
    </source>
</evidence>
<evidence type="ECO:0000256" key="6">
    <source>
        <dbReference type="ARBA" id="ARBA00022603"/>
    </source>
</evidence>
<dbReference type="EMBL" id="JACHJP010000008">
    <property type="protein sequence ID" value="MBB4918958.1"/>
    <property type="molecule type" value="Genomic_DNA"/>
</dbReference>
<dbReference type="EC" id="2.1.1.77" evidence="3"/>
<keyword evidence="6 13" id="KW-0489">Methyltransferase</keyword>
<accession>A0A7W7VQQ0</accession>
<evidence type="ECO:0000256" key="10">
    <source>
        <dbReference type="ARBA" id="ARBA00031323"/>
    </source>
</evidence>
<evidence type="ECO:0000313" key="13">
    <source>
        <dbReference type="EMBL" id="MBB4918958.1"/>
    </source>
</evidence>
<dbReference type="Pfam" id="PF01135">
    <property type="entry name" value="PCMT"/>
    <property type="match status" value="1"/>
</dbReference>
<dbReference type="RefSeq" id="WP_184720714.1">
    <property type="nucleotide sequence ID" value="NZ_JACHJP010000008.1"/>
</dbReference>
<proteinExistence type="inferred from homology"/>
<dbReference type="InterPro" id="IPR029063">
    <property type="entry name" value="SAM-dependent_MTases_sf"/>
</dbReference>
<evidence type="ECO:0000256" key="8">
    <source>
        <dbReference type="ARBA" id="ARBA00022691"/>
    </source>
</evidence>